<reference evidence="7 8" key="1">
    <citation type="submission" date="2019-06" db="EMBL/GenBank/DDBJ databases">
        <title>Complete genome sequence of Ensifer mexicanus ITTG R7 isolated from nodules of Acacia angustissima (Mill.) Kuntze.</title>
        <authorList>
            <person name="Rincon-Rosales R."/>
            <person name="Rogel M.A."/>
            <person name="Guerrero G."/>
            <person name="Rincon-Molina C.I."/>
            <person name="Lopez-Lopez A."/>
            <person name="Martinez-Romero E."/>
        </authorList>
    </citation>
    <scope>NUCLEOTIDE SEQUENCE [LARGE SCALE GENOMIC DNA]</scope>
    <source>
        <strain evidence="7 8">ITTG R7</strain>
    </source>
</reference>
<dbReference type="InterPro" id="IPR006143">
    <property type="entry name" value="RND_pump_MFP"/>
</dbReference>
<comment type="subcellular location">
    <subcellularLocation>
        <location evidence="1">Cell envelope</location>
    </subcellularLocation>
</comment>
<gene>
    <name evidence="7" type="ORF">FKV68_13355</name>
</gene>
<dbReference type="GO" id="GO:0022857">
    <property type="term" value="F:transmembrane transporter activity"/>
    <property type="evidence" value="ECO:0007669"/>
    <property type="project" value="InterPro"/>
</dbReference>
<feature type="domain" description="Multidrug resistance protein MdtA-like beta-barrel" evidence="5">
    <location>
        <begin position="208"/>
        <end position="294"/>
    </location>
</feature>
<dbReference type="Gene3D" id="1.10.287.470">
    <property type="entry name" value="Helix hairpin bin"/>
    <property type="match status" value="1"/>
</dbReference>
<dbReference type="PANTHER" id="PTHR30158:SF3">
    <property type="entry name" value="MULTIDRUG EFFLUX PUMP SUBUNIT ACRA-RELATED"/>
    <property type="match status" value="1"/>
</dbReference>
<keyword evidence="8" id="KW-1185">Reference proteome</keyword>
<accession>A0A859QCQ1</accession>
<evidence type="ECO:0000259" key="5">
    <source>
        <dbReference type="Pfam" id="PF25944"/>
    </source>
</evidence>
<dbReference type="PANTHER" id="PTHR30158">
    <property type="entry name" value="ACRA/E-RELATED COMPONENT OF DRUG EFFLUX TRANSPORTER"/>
    <property type="match status" value="1"/>
</dbReference>
<dbReference type="Gene3D" id="2.40.30.170">
    <property type="match status" value="1"/>
</dbReference>
<dbReference type="Gene3D" id="2.40.420.20">
    <property type="match status" value="1"/>
</dbReference>
<dbReference type="GO" id="GO:0005886">
    <property type="term" value="C:plasma membrane"/>
    <property type="evidence" value="ECO:0007669"/>
    <property type="project" value="TreeGrafter"/>
</dbReference>
<dbReference type="Pfam" id="PF25944">
    <property type="entry name" value="Beta-barrel_RND"/>
    <property type="match status" value="1"/>
</dbReference>
<dbReference type="AlphaFoldDB" id="A0A859QCQ1"/>
<feature type="domain" description="Multidrug resistance protein MdtA-like alpha-helical hairpin" evidence="3">
    <location>
        <begin position="104"/>
        <end position="172"/>
    </location>
</feature>
<dbReference type="KEGG" id="emx:FKV68_13355"/>
<dbReference type="Proteomes" id="UP000510721">
    <property type="component" value="Chromosome"/>
</dbReference>
<dbReference type="Pfam" id="PF25876">
    <property type="entry name" value="HH_MFP_RND"/>
    <property type="match status" value="1"/>
</dbReference>
<feature type="domain" description="Multidrug resistance protein MdtA-like C-terminal permuted SH3" evidence="6">
    <location>
        <begin position="299"/>
        <end position="358"/>
    </location>
</feature>
<dbReference type="InterPro" id="IPR058624">
    <property type="entry name" value="MdtA-like_HH"/>
</dbReference>
<evidence type="ECO:0000259" key="6">
    <source>
        <dbReference type="Pfam" id="PF25967"/>
    </source>
</evidence>
<proteinExistence type="inferred from homology"/>
<dbReference type="RefSeq" id="WP_180938256.1">
    <property type="nucleotide sequence ID" value="NZ_CP041238.1"/>
</dbReference>
<evidence type="ECO:0000313" key="7">
    <source>
        <dbReference type="EMBL" id="QLL62353.1"/>
    </source>
</evidence>
<evidence type="ECO:0000256" key="2">
    <source>
        <dbReference type="ARBA" id="ARBA00009477"/>
    </source>
</evidence>
<dbReference type="GO" id="GO:0030313">
    <property type="term" value="C:cell envelope"/>
    <property type="evidence" value="ECO:0007669"/>
    <property type="project" value="UniProtKB-SubCell"/>
</dbReference>
<dbReference type="InterPro" id="IPR058627">
    <property type="entry name" value="MdtA-like_C"/>
</dbReference>
<evidence type="ECO:0000256" key="1">
    <source>
        <dbReference type="ARBA" id="ARBA00004196"/>
    </source>
</evidence>
<dbReference type="EMBL" id="CP041238">
    <property type="protein sequence ID" value="QLL62353.1"/>
    <property type="molecule type" value="Genomic_DNA"/>
</dbReference>
<dbReference type="InterPro" id="IPR058626">
    <property type="entry name" value="MdtA-like_b-barrel"/>
</dbReference>
<dbReference type="NCBIfam" id="TIGR01730">
    <property type="entry name" value="RND_mfp"/>
    <property type="match status" value="1"/>
</dbReference>
<dbReference type="Gene3D" id="2.40.50.100">
    <property type="match status" value="1"/>
</dbReference>
<evidence type="ECO:0000259" key="4">
    <source>
        <dbReference type="Pfam" id="PF25917"/>
    </source>
</evidence>
<dbReference type="SUPFAM" id="SSF111369">
    <property type="entry name" value="HlyD-like secretion proteins"/>
    <property type="match status" value="1"/>
</dbReference>
<evidence type="ECO:0000259" key="3">
    <source>
        <dbReference type="Pfam" id="PF25876"/>
    </source>
</evidence>
<dbReference type="Pfam" id="PF25967">
    <property type="entry name" value="RND-MFP_C"/>
    <property type="match status" value="1"/>
</dbReference>
<dbReference type="Pfam" id="PF25917">
    <property type="entry name" value="BSH_RND"/>
    <property type="match status" value="1"/>
</dbReference>
<name>A0A859QCQ1_9HYPH</name>
<protein>
    <submittedName>
        <fullName evidence="7">Efflux RND transporter periplasmic adaptor subunit</fullName>
    </submittedName>
</protein>
<comment type="similarity">
    <text evidence="2">Belongs to the membrane fusion protein (MFP) (TC 8.A.1) family.</text>
</comment>
<feature type="domain" description="Multidrug resistance protein MdtA-like barrel-sandwich hybrid" evidence="4">
    <location>
        <begin position="63"/>
        <end position="194"/>
    </location>
</feature>
<evidence type="ECO:0000313" key="8">
    <source>
        <dbReference type="Proteomes" id="UP000510721"/>
    </source>
</evidence>
<organism evidence="7 8">
    <name type="scientific">Sinorhizobium mexicanum</name>
    <dbReference type="NCBI Taxonomy" id="375549"/>
    <lineage>
        <taxon>Bacteria</taxon>
        <taxon>Pseudomonadati</taxon>
        <taxon>Pseudomonadota</taxon>
        <taxon>Alphaproteobacteria</taxon>
        <taxon>Hyphomicrobiales</taxon>
        <taxon>Rhizobiaceae</taxon>
        <taxon>Sinorhizobium/Ensifer group</taxon>
        <taxon>Sinorhizobium</taxon>
    </lineage>
</organism>
<sequence length="374" mass="39405">MRGSRILAAALSSGLLVAINISSQTALAQQAQAPAPAVVVAPAAIMDLRESADFTGKVVAIQRVDIRARVSGFLEKVNFTEGDKVTAGTLLYEVEDGTYRAAVQEIQGSIEAAEAARDLAVLERDRAQRLISSNTVAQATVDTANAQVKKAEADIVRLTGSKQAAELNLSYTRIVAPFEGVLGLTTVDVGALVGPDSGALVTLTRLDPINVEFPVATALFLEYRQRALRGEVGRDANVELLLPDGTTYPKKGTINFVSSNVAAGTDTITVRAEFPNPDALLLDGTLVRVTLEATDKQEVLAVPQQAIQRDQQGAFVMVVGADSKVELRRVDVQRTARGQAVIAKGLKEGERVITDGVGKVRPGIVVDAALATGG</sequence>
<dbReference type="InterPro" id="IPR058625">
    <property type="entry name" value="MdtA-like_BSH"/>
</dbReference>
<dbReference type="FunFam" id="2.40.420.20:FF:000001">
    <property type="entry name" value="Efflux RND transporter periplasmic adaptor subunit"/>
    <property type="match status" value="1"/>
</dbReference>
<dbReference type="GO" id="GO:0046677">
    <property type="term" value="P:response to antibiotic"/>
    <property type="evidence" value="ECO:0007669"/>
    <property type="project" value="TreeGrafter"/>
</dbReference>